<name>A0ABS9VFR3_9BACT</name>
<comment type="caution">
    <text evidence="1">The sequence shown here is derived from an EMBL/GenBank/DDBJ whole genome shotgun (WGS) entry which is preliminary data.</text>
</comment>
<reference evidence="1" key="1">
    <citation type="submission" date="2022-03" db="EMBL/GenBank/DDBJ databases">
        <title>De novo assembled genomes of Belliella spp. (Cyclobacteriaceae) strains.</title>
        <authorList>
            <person name="Szabo A."/>
            <person name="Korponai K."/>
            <person name="Felfoldi T."/>
        </authorList>
    </citation>
    <scope>NUCLEOTIDE SEQUENCE</scope>
    <source>
        <strain evidence="1">DSM 111903</strain>
    </source>
</reference>
<dbReference type="InterPro" id="IPR014710">
    <property type="entry name" value="RmlC-like_jellyroll"/>
</dbReference>
<gene>
    <name evidence="1" type="ORF">MM213_17430</name>
</gene>
<evidence type="ECO:0000313" key="1">
    <source>
        <dbReference type="EMBL" id="MCH7415286.1"/>
    </source>
</evidence>
<dbReference type="SUPFAM" id="SSF51206">
    <property type="entry name" value="cAMP-binding domain-like"/>
    <property type="match status" value="1"/>
</dbReference>
<proteinExistence type="predicted"/>
<dbReference type="InterPro" id="IPR018490">
    <property type="entry name" value="cNMP-bd_dom_sf"/>
</dbReference>
<dbReference type="EMBL" id="JAKZGO010000019">
    <property type="protein sequence ID" value="MCH7415286.1"/>
    <property type="molecule type" value="Genomic_DNA"/>
</dbReference>
<organism evidence="1 2">
    <name type="scientific">Belliella alkalica</name>
    <dbReference type="NCBI Taxonomy" id="1730871"/>
    <lineage>
        <taxon>Bacteria</taxon>
        <taxon>Pseudomonadati</taxon>
        <taxon>Bacteroidota</taxon>
        <taxon>Cytophagia</taxon>
        <taxon>Cytophagales</taxon>
        <taxon>Cyclobacteriaceae</taxon>
        <taxon>Belliella</taxon>
    </lineage>
</organism>
<dbReference type="Gene3D" id="2.60.120.10">
    <property type="entry name" value="Jelly Rolls"/>
    <property type="match status" value="1"/>
</dbReference>
<evidence type="ECO:0000313" key="2">
    <source>
        <dbReference type="Proteomes" id="UP001165430"/>
    </source>
</evidence>
<sequence length="206" mass="24192">MENEFLNEIIKCCTKINNYFSKDGIMLDNLNFDGLLSHLTDQFYLAGQEIKAPRFVETKSRLLLQGLVVAYQLVGEKSWKMYRVYEQGDIVVDLDSLRSGKPSAIRFQAYTKVRLAELNRKNEKKLLRNFSEFNKLSSLINQFMFSREAAFARMLSMENNKRYDTFLDKYRVAGITLKVKEIAELLNFSDSTIKRIRQQKRLKDEK</sequence>
<accession>A0ABS9VFR3</accession>
<protein>
    <recommendedName>
        <fullName evidence="3">cAMP-binding domain of CRP or a regulatory subunit of cAMP-dependent protein kinases</fullName>
    </recommendedName>
</protein>
<evidence type="ECO:0008006" key="3">
    <source>
        <dbReference type="Google" id="ProtNLM"/>
    </source>
</evidence>
<dbReference type="RefSeq" id="WP_241414176.1">
    <property type="nucleotide sequence ID" value="NZ_JAKZGO010000019.1"/>
</dbReference>
<dbReference type="Proteomes" id="UP001165430">
    <property type="component" value="Unassembled WGS sequence"/>
</dbReference>
<keyword evidence="2" id="KW-1185">Reference proteome</keyword>